<dbReference type="EMBL" id="PKJE01000002">
    <property type="protein sequence ID" value="PKZ54464.1"/>
    <property type="molecule type" value="Genomic_DNA"/>
</dbReference>
<dbReference type="InterPro" id="IPR027417">
    <property type="entry name" value="P-loop_NTPase"/>
</dbReference>
<dbReference type="PANTHER" id="PTHR43566:SF2">
    <property type="entry name" value="DUF4143 DOMAIN-CONTAINING PROTEIN"/>
    <property type="match status" value="1"/>
</dbReference>
<reference evidence="3 4" key="1">
    <citation type="submission" date="2017-12" db="EMBL/GenBank/DDBJ databases">
        <title>Phylogenetic diversity of female urinary microbiome.</title>
        <authorList>
            <person name="Thomas-White K."/>
            <person name="Wolfe A.J."/>
        </authorList>
    </citation>
    <scope>NUCLEOTIDE SEQUENCE [LARGE SCALE GENOMIC DNA]</scope>
    <source>
        <strain evidence="3 4">UMB0833</strain>
    </source>
</reference>
<evidence type="ECO:0000313" key="3">
    <source>
        <dbReference type="EMBL" id="PKZ54464.1"/>
    </source>
</evidence>
<dbReference type="PANTHER" id="PTHR43566">
    <property type="entry name" value="CONSERVED PROTEIN"/>
    <property type="match status" value="1"/>
</dbReference>
<dbReference type="Proteomes" id="UP000234904">
    <property type="component" value="Unassembled WGS sequence"/>
</dbReference>
<evidence type="ECO:0000259" key="2">
    <source>
        <dbReference type="Pfam" id="PF13635"/>
    </source>
</evidence>
<comment type="caution">
    <text evidence="3">The sequence shown here is derived from an EMBL/GenBank/DDBJ whole genome shotgun (WGS) entry which is preliminary data.</text>
</comment>
<dbReference type="InterPro" id="IPR025420">
    <property type="entry name" value="DUF4143"/>
</dbReference>
<gene>
    <name evidence="3" type="ORF">CYJ70_02480</name>
</gene>
<accession>A0ABX4SGX1</accession>
<evidence type="ECO:0000259" key="1">
    <source>
        <dbReference type="Pfam" id="PF13173"/>
    </source>
</evidence>
<keyword evidence="4" id="KW-1185">Reference proteome</keyword>
<dbReference type="InterPro" id="IPR041682">
    <property type="entry name" value="AAA_14"/>
</dbReference>
<evidence type="ECO:0000313" key="4">
    <source>
        <dbReference type="Proteomes" id="UP000234904"/>
    </source>
</evidence>
<protein>
    <submittedName>
        <fullName evidence="3">DUF4143 domain-containing protein</fullName>
    </submittedName>
</protein>
<dbReference type="Pfam" id="PF13173">
    <property type="entry name" value="AAA_14"/>
    <property type="match status" value="1"/>
</dbReference>
<feature type="domain" description="AAA" evidence="1">
    <location>
        <begin position="38"/>
        <end position="158"/>
    </location>
</feature>
<dbReference type="SUPFAM" id="SSF52540">
    <property type="entry name" value="P-loop containing nucleoside triphosphate hydrolases"/>
    <property type="match status" value="1"/>
</dbReference>
<feature type="domain" description="DUF4143" evidence="2">
    <location>
        <begin position="242"/>
        <end position="384"/>
    </location>
</feature>
<dbReference type="InterPro" id="IPR011335">
    <property type="entry name" value="Restrct_endonuc-II-like"/>
</dbReference>
<organism evidence="3 4">
    <name type="scientific">Gardnerella pickettii</name>
    <dbReference type="NCBI Taxonomy" id="2914924"/>
    <lineage>
        <taxon>Bacteria</taxon>
        <taxon>Bacillati</taxon>
        <taxon>Actinomycetota</taxon>
        <taxon>Actinomycetes</taxon>
        <taxon>Bifidobacteriales</taxon>
        <taxon>Bifidobacteriaceae</taxon>
        <taxon>Gardnerella</taxon>
    </lineage>
</organism>
<dbReference type="SUPFAM" id="SSF52980">
    <property type="entry name" value="Restriction endonuclease-like"/>
    <property type="match status" value="1"/>
</dbReference>
<sequence>MYKKLYIECTKNTFLCTLIFMSAYFPRPIADSILQSKRKVVILEGARAVGKTMMSKRQLVSKGFSYVSLADENTFVLASTDLYGWLKNLSTPVVIDEAQRLPNLPLAIKEIVDNSTENSLQYVLTGSALINRNGLDGQDPLARRAQHFTMSPFTQCEITQNSRNIVDSLIESNPNLKYEKEISREEVYKIMAAGGFPEYQQSYDSYEAWEREKLVSNDILAVLGDTILPGERLDRSMAVSILNKLLCEPGGILNTSSIGQDLALDRRTIERYISVFLRRFLINYLPNIKTAPNRQTFTRAKIHPVDTSLSVQTMISKGHNPLEDPVTYGNLLESFVVNQIMPAVQWSKTHPDCFYWRETGSSPKEVDLVLSFRGNLVGVEVKSSSMVNRNDFKGLVALSKKPEFKRGYVVYMGQKIMQWADNLWAIPLSALWECNAFE</sequence>
<proteinExistence type="predicted"/>
<dbReference type="Pfam" id="PF13635">
    <property type="entry name" value="DUF4143"/>
    <property type="match status" value="1"/>
</dbReference>
<name>A0ABX4SGX1_9BIFI</name>